<dbReference type="SUPFAM" id="SSF47616">
    <property type="entry name" value="GST C-terminal domain-like"/>
    <property type="match status" value="1"/>
</dbReference>
<dbReference type="PANTHER" id="PTHR44051:SF21">
    <property type="entry name" value="GLUTATHIONE S-TRANSFERASE FAMILY PROTEIN"/>
    <property type="match status" value="1"/>
</dbReference>
<dbReference type="InterPro" id="IPR036282">
    <property type="entry name" value="Glutathione-S-Trfase_C_sf"/>
</dbReference>
<dbReference type="PATRIC" id="fig|552518.3.peg.149"/>
<comment type="caution">
    <text evidence="3">The sequence shown here is derived from an EMBL/GenBank/DDBJ whole genome shotgun (WGS) entry which is preliminary data.</text>
</comment>
<dbReference type="PANTHER" id="PTHR44051">
    <property type="entry name" value="GLUTATHIONE S-TRANSFERASE-RELATED"/>
    <property type="match status" value="1"/>
</dbReference>
<dbReference type="SFLD" id="SFLDG00358">
    <property type="entry name" value="Main_(cytGST)"/>
    <property type="match status" value="1"/>
</dbReference>
<dbReference type="AlphaFoldDB" id="A0A0F3IUC4"/>
<keyword evidence="4" id="KW-1185">Reference proteome</keyword>
<dbReference type="CDD" id="cd03046">
    <property type="entry name" value="GST_N_GTT1_like"/>
    <property type="match status" value="1"/>
</dbReference>
<dbReference type="InterPro" id="IPR010987">
    <property type="entry name" value="Glutathione-S-Trfase_C-like"/>
</dbReference>
<dbReference type="Gene3D" id="3.40.30.10">
    <property type="entry name" value="Glutaredoxin"/>
    <property type="match status" value="1"/>
</dbReference>
<dbReference type="OrthoDB" id="7583243at2"/>
<dbReference type="SFLD" id="SFLDG01150">
    <property type="entry name" value="Main.1:_Beta-like"/>
    <property type="match status" value="1"/>
</dbReference>
<organism evidence="3 4">
    <name type="scientific">Elstera litoralis</name>
    <dbReference type="NCBI Taxonomy" id="552518"/>
    <lineage>
        <taxon>Bacteria</taxon>
        <taxon>Pseudomonadati</taxon>
        <taxon>Pseudomonadota</taxon>
        <taxon>Alphaproteobacteria</taxon>
        <taxon>Rhodospirillales</taxon>
        <taxon>Rhodospirillaceae</taxon>
        <taxon>Elstera</taxon>
    </lineage>
</organism>
<proteinExistence type="predicted"/>
<feature type="domain" description="GST N-terminal" evidence="1">
    <location>
        <begin position="2"/>
        <end position="82"/>
    </location>
</feature>
<dbReference type="PROSITE" id="PS50404">
    <property type="entry name" value="GST_NTER"/>
    <property type="match status" value="1"/>
</dbReference>
<evidence type="ECO:0000313" key="4">
    <source>
        <dbReference type="Proteomes" id="UP000033774"/>
    </source>
</evidence>
<protein>
    <submittedName>
        <fullName evidence="3">Glutathione S-transferase</fullName>
    </submittedName>
</protein>
<sequence length="234" mass="26146">MNPTITLYHCLSARSFRPLWMLEELGLAYRLKILPFPPRVLDRSYLEVNPLGTIPLFEDGSTRMSESAAICQYLADRHGPTPLRVAVEEPDYGAYLNYLHFGEATLTFPQTLVLRYSRFEPEERRLPQVAEAYGKWFLGRLRTLDPLLAAHEYLCAGRFTAADISVGYALMLAGHTGLDAEFSPAVAAYWQRLSARPAFERALRVQAEAAEAQGISTTPAPDLIVSSPQTGARR</sequence>
<dbReference type="GO" id="GO:0016740">
    <property type="term" value="F:transferase activity"/>
    <property type="evidence" value="ECO:0007669"/>
    <property type="project" value="UniProtKB-KW"/>
</dbReference>
<evidence type="ECO:0000259" key="2">
    <source>
        <dbReference type="PROSITE" id="PS50405"/>
    </source>
</evidence>
<dbReference type="Pfam" id="PF13417">
    <property type="entry name" value="GST_N_3"/>
    <property type="match status" value="1"/>
</dbReference>
<dbReference type="InterPro" id="IPR004045">
    <property type="entry name" value="Glutathione_S-Trfase_N"/>
</dbReference>
<name>A0A0F3IUC4_9PROT</name>
<feature type="domain" description="GST C-terminal" evidence="2">
    <location>
        <begin position="89"/>
        <end position="223"/>
    </location>
</feature>
<dbReference type="SFLD" id="SFLDS00019">
    <property type="entry name" value="Glutathione_Transferase_(cytos"/>
    <property type="match status" value="1"/>
</dbReference>
<keyword evidence="3" id="KW-0808">Transferase</keyword>
<dbReference type="Gene3D" id="1.20.1050.10">
    <property type="match status" value="1"/>
</dbReference>
<reference evidence="3 4" key="1">
    <citation type="submission" date="2015-03" db="EMBL/GenBank/DDBJ databases">
        <title>Draft genome sequence of Elstera litoralis.</title>
        <authorList>
            <person name="Rahalkar M.C."/>
            <person name="Dhakephalkar P.K."/>
            <person name="Pore S.D."/>
            <person name="Arora P."/>
            <person name="Kapse N.G."/>
            <person name="Pandit P.S."/>
        </authorList>
    </citation>
    <scope>NUCLEOTIDE SEQUENCE [LARGE SCALE GENOMIC DNA]</scope>
    <source>
        <strain evidence="3 4">Dia-1</strain>
    </source>
</reference>
<accession>A0A0F3IUC4</accession>
<evidence type="ECO:0000313" key="3">
    <source>
        <dbReference type="EMBL" id="KJV10350.1"/>
    </source>
</evidence>
<dbReference type="EMBL" id="LAJY01000109">
    <property type="protein sequence ID" value="KJV10350.1"/>
    <property type="molecule type" value="Genomic_DNA"/>
</dbReference>
<dbReference type="PROSITE" id="PS50405">
    <property type="entry name" value="GST_CTER"/>
    <property type="match status" value="1"/>
</dbReference>
<dbReference type="Proteomes" id="UP000033774">
    <property type="component" value="Unassembled WGS sequence"/>
</dbReference>
<dbReference type="SUPFAM" id="SSF52833">
    <property type="entry name" value="Thioredoxin-like"/>
    <property type="match status" value="1"/>
</dbReference>
<gene>
    <name evidence="3" type="ORF">VZ95_05560</name>
</gene>
<dbReference type="RefSeq" id="WP_045774983.1">
    <property type="nucleotide sequence ID" value="NZ_LAJY01000109.1"/>
</dbReference>
<evidence type="ECO:0000259" key="1">
    <source>
        <dbReference type="PROSITE" id="PS50404"/>
    </source>
</evidence>
<dbReference type="InterPro" id="IPR036249">
    <property type="entry name" value="Thioredoxin-like_sf"/>
</dbReference>
<dbReference type="InterPro" id="IPR040079">
    <property type="entry name" value="Glutathione_S-Trfase"/>
</dbReference>